<comment type="caution">
    <text evidence="1">The sequence shown here is derived from an EMBL/GenBank/DDBJ whole genome shotgun (WGS) entry which is preliminary data.</text>
</comment>
<dbReference type="SUPFAM" id="SSF75708">
    <property type="entry name" value="Chemotaxis phosphatase CheZ"/>
    <property type="match status" value="1"/>
</dbReference>
<proteinExistence type="predicted"/>
<dbReference type="AlphaFoldDB" id="A0A7V1LKB9"/>
<evidence type="ECO:0008006" key="2">
    <source>
        <dbReference type="Google" id="ProtNLM"/>
    </source>
</evidence>
<sequence>MALAINSIDDVLKHIEEIHNSMEFNEELFPIVTDLFKFLQDMIPILSEANISVKESTNHLPTASDNLNSVSQTTENATHQVLDQVDNISGKLEDLRRMIQEGGDKEKQLAVLDEATNDVNEIVFAFQFQDITTQQLEHTNRILTAVHEKFHTLFESFDVMRNNSSLGAEVAKAIENEFQKEMSKHLKDVESFQKRTEDIIHQNHEFSQEDIDSFFK</sequence>
<organism evidence="1">
    <name type="scientific">Caldithrix abyssi</name>
    <dbReference type="NCBI Taxonomy" id="187145"/>
    <lineage>
        <taxon>Bacteria</taxon>
        <taxon>Pseudomonadati</taxon>
        <taxon>Calditrichota</taxon>
        <taxon>Calditrichia</taxon>
        <taxon>Calditrichales</taxon>
        <taxon>Calditrichaceae</taxon>
        <taxon>Caldithrix</taxon>
    </lineage>
</organism>
<dbReference type="Proteomes" id="UP000886005">
    <property type="component" value="Unassembled WGS sequence"/>
</dbReference>
<gene>
    <name evidence="1" type="ORF">ENJ10_02330</name>
</gene>
<dbReference type="Gene3D" id="1.10.287.500">
    <property type="entry name" value="Helix hairpin bin"/>
    <property type="match status" value="2"/>
</dbReference>
<evidence type="ECO:0000313" key="1">
    <source>
        <dbReference type="EMBL" id="HED09500.1"/>
    </source>
</evidence>
<reference evidence="1" key="1">
    <citation type="journal article" date="2020" name="mSystems">
        <title>Genome- and Community-Level Interaction Insights into Carbon Utilization and Element Cycling Functions of Hydrothermarchaeota in Hydrothermal Sediment.</title>
        <authorList>
            <person name="Zhou Z."/>
            <person name="Liu Y."/>
            <person name="Xu W."/>
            <person name="Pan J."/>
            <person name="Luo Z.H."/>
            <person name="Li M."/>
        </authorList>
    </citation>
    <scope>NUCLEOTIDE SEQUENCE [LARGE SCALE GENOMIC DNA]</scope>
    <source>
        <strain evidence="1">HyVt-456</strain>
    </source>
</reference>
<dbReference type="EMBL" id="DRLD01000066">
    <property type="protein sequence ID" value="HED09500.1"/>
    <property type="molecule type" value="Genomic_DNA"/>
</dbReference>
<name>A0A7V1LKB9_CALAY</name>
<accession>A0A7V1LKB9</accession>
<protein>
    <recommendedName>
        <fullName evidence="2">Chemotaxis protein CheZ</fullName>
    </recommendedName>
</protein>